<dbReference type="CDD" id="cd02020">
    <property type="entry name" value="CMPK"/>
    <property type="match status" value="1"/>
</dbReference>
<dbReference type="SUPFAM" id="SSF52540">
    <property type="entry name" value="P-loop containing nucleoside triphosphate hydrolases"/>
    <property type="match status" value="1"/>
</dbReference>
<evidence type="ECO:0000313" key="11">
    <source>
        <dbReference type="EMBL" id="HIT85791.1"/>
    </source>
</evidence>
<dbReference type="EMBL" id="DVLU01000079">
    <property type="protein sequence ID" value="HIT85791.1"/>
    <property type="molecule type" value="Genomic_DNA"/>
</dbReference>
<dbReference type="InterPro" id="IPR003136">
    <property type="entry name" value="Cytidylate_kin"/>
</dbReference>
<keyword evidence="9" id="KW-0028">Amino-acid biosynthesis</keyword>
<dbReference type="Pfam" id="PF02224">
    <property type="entry name" value="Cytidylate_kin"/>
    <property type="match status" value="1"/>
</dbReference>
<dbReference type="SUPFAM" id="SSF55298">
    <property type="entry name" value="YjgF-like"/>
    <property type="match status" value="1"/>
</dbReference>
<keyword evidence="3 8" id="KW-0547">Nucleotide-binding</keyword>
<proteinExistence type="inferred from homology"/>
<dbReference type="EC" id="2.7.4.25" evidence="8"/>
<feature type="binding site" evidence="8">
    <location>
        <begin position="129"/>
        <end position="137"/>
    </location>
    <ligand>
        <name>ATP</name>
        <dbReference type="ChEBI" id="CHEBI:30616"/>
    </ligand>
</feature>
<dbReference type="NCBIfam" id="TIGR00017">
    <property type="entry name" value="cmk"/>
    <property type="match status" value="1"/>
</dbReference>
<dbReference type="GO" id="GO:0005737">
    <property type="term" value="C:cytoplasm"/>
    <property type="evidence" value="ECO:0007669"/>
    <property type="project" value="UniProtKB-SubCell"/>
</dbReference>
<evidence type="ECO:0000259" key="10">
    <source>
        <dbReference type="Pfam" id="PF02224"/>
    </source>
</evidence>
<dbReference type="Gene3D" id="3.40.50.300">
    <property type="entry name" value="P-loop containing nucleotide triphosphate hydrolases"/>
    <property type="match status" value="1"/>
</dbReference>
<evidence type="ECO:0000256" key="9">
    <source>
        <dbReference type="PROSITE-ProRule" id="PRU00514"/>
    </source>
</evidence>
<comment type="caution">
    <text evidence="11">The sequence shown here is derived from an EMBL/GenBank/DDBJ whole genome shotgun (WGS) entry which is preliminary data.</text>
</comment>
<evidence type="ECO:0000256" key="1">
    <source>
        <dbReference type="ARBA" id="ARBA00009427"/>
    </source>
</evidence>
<dbReference type="Proteomes" id="UP000824165">
    <property type="component" value="Unassembled WGS sequence"/>
</dbReference>
<keyword evidence="4 8" id="KW-0418">Kinase</keyword>
<dbReference type="CDD" id="cd02185">
    <property type="entry name" value="AroH"/>
    <property type="match status" value="1"/>
</dbReference>
<reference evidence="11" key="2">
    <citation type="journal article" date="2021" name="PeerJ">
        <title>Extensive microbial diversity within the chicken gut microbiome revealed by metagenomics and culture.</title>
        <authorList>
            <person name="Gilroy R."/>
            <person name="Ravi A."/>
            <person name="Getino M."/>
            <person name="Pursley I."/>
            <person name="Horton D.L."/>
            <person name="Alikhan N.F."/>
            <person name="Baker D."/>
            <person name="Gharbi K."/>
            <person name="Hall N."/>
            <person name="Watson M."/>
            <person name="Adriaenssens E.M."/>
            <person name="Foster-Nyarko E."/>
            <person name="Jarju S."/>
            <person name="Secka A."/>
            <person name="Antonio M."/>
            <person name="Oren A."/>
            <person name="Chaudhuri R.R."/>
            <person name="La Ragione R."/>
            <person name="Hildebrand F."/>
            <person name="Pallen M.J."/>
        </authorList>
    </citation>
    <scope>NUCLEOTIDE SEQUENCE</scope>
    <source>
        <strain evidence="11">CHK181-108</strain>
    </source>
</reference>
<dbReference type="GO" id="GO:0046417">
    <property type="term" value="P:chorismate metabolic process"/>
    <property type="evidence" value="ECO:0007669"/>
    <property type="project" value="TreeGrafter"/>
</dbReference>
<comment type="catalytic activity">
    <reaction evidence="7 8">
        <text>CMP + ATP = CDP + ADP</text>
        <dbReference type="Rhea" id="RHEA:11600"/>
        <dbReference type="ChEBI" id="CHEBI:30616"/>
        <dbReference type="ChEBI" id="CHEBI:58069"/>
        <dbReference type="ChEBI" id="CHEBI:60377"/>
        <dbReference type="ChEBI" id="CHEBI:456216"/>
        <dbReference type="EC" id="2.7.4.25"/>
    </reaction>
</comment>
<keyword evidence="8" id="KW-0963">Cytoplasm</keyword>
<comment type="catalytic activity">
    <reaction evidence="6 8">
        <text>dCMP + ATP = dCDP + ADP</text>
        <dbReference type="Rhea" id="RHEA:25094"/>
        <dbReference type="ChEBI" id="CHEBI:30616"/>
        <dbReference type="ChEBI" id="CHEBI:57566"/>
        <dbReference type="ChEBI" id="CHEBI:58593"/>
        <dbReference type="ChEBI" id="CHEBI:456216"/>
        <dbReference type="EC" id="2.7.4.25"/>
    </reaction>
</comment>
<evidence type="ECO:0000256" key="2">
    <source>
        <dbReference type="ARBA" id="ARBA00022679"/>
    </source>
</evidence>
<keyword evidence="5 8" id="KW-0067">ATP-binding</keyword>
<comment type="similarity">
    <text evidence="1 8">Belongs to the cytidylate kinase family. Type 1 subfamily.</text>
</comment>
<dbReference type="InterPro" id="IPR011994">
    <property type="entry name" value="Cytidylate_kinase_dom"/>
</dbReference>
<evidence type="ECO:0000256" key="3">
    <source>
        <dbReference type="ARBA" id="ARBA00022741"/>
    </source>
</evidence>
<dbReference type="PROSITE" id="PS51167">
    <property type="entry name" value="CHORISMATE_MUT_1"/>
    <property type="match status" value="1"/>
</dbReference>
<dbReference type="InterPro" id="IPR035959">
    <property type="entry name" value="RutC-like_sf"/>
</dbReference>
<keyword evidence="2 8" id="KW-0808">Transferase</keyword>
<dbReference type="AlphaFoldDB" id="A0A9D1H4P9"/>
<reference evidence="11" key="1">
    <citation type="submission" date="2020-10" db="EMBL/GenBank/DDBJ databases">
        <authorList>
            <person name="Gilroy R."/>
        </authorList>
    </citation>
    <scope>NUCLEOTIDE SEQUENCE</scope>
    <source>
        <strain evidence="11">CHK181-108</strain>
    </source>
</reference>
<sequence length="342" mass="37657">MVRAVRGAITVDRNEKEDILDAAKELVQEAINKNDITPDDIISIIFTITPDLTKAFPAAGVRQLGITSVPLLDLAQPNVEGALEKCIRLIMHINSDKQNSGLHHVYLRGARVLRPDLLEDTYIAVAIDGPAGAGKSTVSKAAAKDLGFVYIDTGAMYRAAALFALEHDMDPVYDIDGLVSILDEMSIKISYDRRGQRVFLNGEDVSDQIRTNDVTKAASAVAKIPEVRARLVKLQRDMAERGNVIMDGRDICSTVLPNAQVKIFLTASVASRAKRRYKELMEKGMDTTLETVKLDIMARDKNDSEREVSPLKKADDAILLDTSDMTFDEVVECVKGMIKKVI</sequence>
<feature type="domain" description="Cytidylate kinase" evidence="10">
    <location>
        <begin position="125"/>
        <end position="338"/>
    </location>
</feature>
<dbReference type="Gene3D" id="3.30.1330.40">
    <property type="entry name" value="RutC-like"/>
    <property type="match status" value="1"/>
</dbReference>
<keyword evidence="9" id="KW-0413">Isomerase</keyword>
<evidence type="ECO:0000256" key="7">
    <source>
        <dbReference type="ARBA" id="ARBA00048478"/>
    </source>
</evidence>
<dbReference type="GO" id="GO:0006220">
    <property type="term" value="P:pyrimidine nucleotide metabolic process"/>
    <property type="evidence" value="ECO:0007669"/>
    <property type="project" value="UniProtKB-UniRule"/>
</dbReference>
<evidence type="ECO:0000256" key="6">
    <source>
        <dbReference type="ARBA" id="ARBA00047615"/>
    </source>
</evidence>
<dbReference type="GO" id="GO:0004106">
    <property type="term" value="F:chorismate mutase activity"/>
    <property type="evidence" value="ECO:0007669"/>
    <property type="project" value="UniProtKB-UniRule"/>
</dbReference>
<name>A0A9D1H4P9_9FIRM</name>
<evidence type="ECO:0000256" key="5">
    <source>
        <dbReference type="ARBA" id="ARBA00022840"/>
    </source>
</evidence>
<dbReference type="InterPro" id="IPR008243">
    <property type="entry name" value="Chorismate_mutase_AroH"/>
</dbReference>
<dbReference type="InterPro" id="IPR027417">
    <property type="entry name" value="P-loop_NTPase"/>
</dbReference>
<dbReference type="NCBIfam" id="TIGR01796">
    <property type="entry name" value="CM_mono_aroH"/>
    <property type="match status" value="1"/>
</dbReference>
<accession>A0A9D1H4P9</accession>
<dbReference type="PANTHER" id="PTHR21164">
    <property type="entry name" value="CHORISMATE MUTASE"/>
    <property type="match status" value="1"/>
</dbReference>
<dbReference type="GO" id="GO:0036431">
    <property type="term" value="F:dCMP kinase activity"/>
    <property type="evidence" value="ECO:0007669"/>
    <property type="project" value="InterPro"/>
</dbReference>
<evidence type="ECO:0000256" key="4">
    <source>
        <dbReference type="ARBA" id="ARBA00022777"/>
    </source>
</evidence>
<dbReference type="PANTHER" id="PTHR21164:SF0">
    <property type="entry name" value="CHORISMATE MUTASE AROH"/>
    <property type="match status" value="1"/>
</dbReference>
<evidence type="ECO:0000256" key="8">
    <source>
        <dbReference type="HAMAP-Rule" id="MF_00238"/>
    </source>
</evidence>
<dbReference type="Pfam" id="PF07736">
    <property type="entry name" value="CM_1"/>
    <property type="match status" value="1"/>
</dbReference>
<comment type="catalytic activity">
    <reaction evidence="9">
        <text>chorismate = prephenate</text>
        <dbReference type="Rhea" id="RHEA:13897"/>
        <dbReference type="ChEBI" id="CHEBI:29748"/>
        <dbReference type="ChEBI" id="CHEBI:29934"/>
        <dbReference type="EC" id="5.4.99.5"/>
    </reaction>
</comment>
<dbReference type="HAMAP" id="MF_00238">
    <property type="entry name" value="Cytidyl_kinase_type1"/>
    <property type="match status" value="1"/>
</dbReference>
<dbReference type="GO" id="GO:0005524">
    <property type="term" value="F:ATP binding"/>
    <property type="evidence" value="ECO:0007669"/>
    <property type="project" value="UniProtKB-UniRule"/>
</dbReference>
<gene>
    <name evidence="8" type="primary">cmk</name>
    <name evidence="11" type="ORF">IAA60_07805</name>
</gene>
<keyword evidence="9" id="KW-0057">Aromatic amino acid biosynthesis</keyword>
<organism evidence="11 12">
    <name type="scientific">Candidatus Ornithomonoglobus intestinigallinarum</name>
    <dbReference type="NCBI Taxonomy" id="2840894"/>
    <lineage>
        <taxon>Bacteria</taxon>
        <taxon>Bacillati</taxon>
        <taxon>Bacillota</taxon>
        <taxon>Clostridia</taxon>
        <taxon>Candidatus Ornithomonoglobus</taxon>
    </lineage>
</organism>
<dbReference type="GO" id="GO:0008652">
    <property type="term" value="P:amino acid biosynthetic process"/>
    <property type="evidence" value="ECO:0007669"/>
    <property type="project" value="UniProtKB-UniRule"/>
</dbReference>
<comment type="subcellular location">
    <subcellularLocation>
        <location evidence="8">Cytoplasm</location>
    </subcellularLocation>
</comment>
<dbReference type="GO" id="GO:0009073">
    <property type="term" value="P:aromatic amino acid family biosynthetic process"/>
    <property type="evidence" value="ECO:0007669"/>
    <property type="project" value="UniProtKB-UniRule"/>
</dbReference>
<evidence type="ECO:0000313" key="12">
    <source>
        <dbReference type="Proteomes" id="UP000824165"/>
    </source>
</evidence>
<protein>
    <recommendedName>
        <fullName evidence="8">Cytidylate kinase</fullName>
        <shortName evidence="8">CK</shortName>
        <ecNumber evidence="8">2.7.4.25</ecNumber>
    </recommendedName>
    <alternativeName>
        <fullName evidence="8">Cytidine monophosphate kinase</fullName>
        <shortName evidence="8">CMP kinase</shortName>
    </alternativeName>
</protein>